<comment type="caution">
    <text evidence="1">The sequence shown here is derived from an EMBL/GenBank/DDBJ whole genome shotgun (WGS) entry which is preliminary data.</text>
</comment>
<protein>
    <submittedName>
        <fullName evidence="1">Uncharacterized protein</fullName>
    </submittedName>
</protein>
<gene>
    <name evidence="1" type="ORF">DSO57_1005394</name>
</gene>
<dbReference type="Proteomes" id="UP001165960">
    <property type="component" value="Unassembled WGS sequence"/>
</dbReference>
<evidence type="ECO:0000313" key="2">
    <source>
        <dbReference type="Proteomes" id="UP001165960"/>
    </source>
</evidence>
<evidence type="ECO:0000313" key="1">
    <source>
        <dbReference type="EMBL" id="KAJ9055288.1"/>
    </source>
</evidence>
<dbReference type="EMBL" id="QTSX02006404">
    <property type="protein sequence ID" value="KAJ9055288.1"/>
    <property type="molecule type" value="Genomic_DNA"/>
</dbReference>
<name>A0ACC2RZ11_9FUNG</name>
<keyword evidence="2" id="KW-1185">Reference proteome</keyword>
<reference evidence="1" key="1">
    <citation type="submission" date="2022-04" db="EMBL/GenBank/DDBJ databases">
        <title>Genome of the entomopathogenic fungus Entomophthora muscae.</title>
        <authorList>
            <person name="Elya C."/>
            <person name="Lovett B.R."/>
            <person name="Lee E."/>
            <person name="Macias A.M."/>
            <person name="Hajek A.E."/>
            <person name="De Bivort B.L."/>
            <person name="Kasson M.T."/>
            <person name="De Fine Licht H.H."/>
            <person name="Stajich J.E."/>
        </authorList>
    </citation>
    <scope>NUCLEOTIDE SEQUENCE</scope>
    <source>
        <strain evidence="1">Berkeley</strain>
    </source>
</reference>
<proteinExistence type="predicted"/>
<accession>A0ACC2RZ11</accession>
<organism evidence="1 2">
    <name type="scientific">Entomophthora muscae</name>
    <dbReference type="NCBI Taxonomy" id="34485"/>
    <lineage>
        <taxon>Eukaryota</taxon>
        <taxon>Fungi</taxon>
        <taxon>Fungi incertae sedis</taxon>
        <taxon>Zoopagomycota</taxon>
        <taxon>Entomophthoromycotina</taxon>
        <taxon>Entomophthoromycetes</taxon>
        <taxon>Entomophthorales</taxon>
        <taxon>Entomophthoraceae</taxon>
        <taxon>Entomophthora</taxon>
    </lineage>
</organism>
<sequence length="139" mass="15926">MSTPSCPSAAPPGLSPTTVVTTCNSQAAFKFWASQTVGTFSGKGFRAWFYYFEDYCDTFSLLDAARLKEVGSKLCYDAHIWHQDMLFDTWEEWKVEAKKKFIGHKPEPQHLLIQIKISQFSALQPFIVKFQEYTNKVLV</sequence>